<keyword evidence="1" id="KW-0378">Hydrolase</keyword>
<dbReference type="PANTHER" id="PTHR43808">
    <property type="entry name" value="ACETYLORNITHINE DEACETYLASE"/>
    <property type="match status" value="1"/>
</dbReference>
<dbReference type="GO" id="GO:0016787">
    <property type="term" value="F:hydrolase activity"/>
    <property type="evidence" value="ECO:0007669"/>
    <property type="project" value="UniProtKB-KW"/>
</dbReference>
<evidence type="ECO:0000256" key="2">
    <source>
        <dbReference type="ARBA" id="ARBA00022833"/>
    </source>
</evidence>
<dbReference type="AlphaFoldDB" id="A0A382AW40"/>
<evidence type="ECO:0000313" key="3">
    <source>
        <dbReference type="EMBL" id="SVB05233.1"/>
    </source>
</evidence>
<organism evidence="3">
    <name type="scientific">marine metagenome</name>
    <dbReference type="NCBI Taxonomy" id="408172"/>
    <lineage>
        <taxon>unclassified sequences</taxon>
        <taxon>metagenomes</taxon>
        <taxon>ecological metagenomes</taxon>
    </lineage>
</organism>
<name>A0A382AW40_9ZZZZ</name>
<gene>
    <name evidence="3" type="ORF">METZ01_LOCUS158087</name>
</gene>
<reference evidence="3" key="1">
    <citation type="submission" date="2018-05" db="EMBL/GenBank/DDBJ databases">
        <authorList>
            <person name="Lanie J.A."/>
            <person name="Ng W.-L."/>
            <person name="Kazmierczak K.M."/>
            <person name="Andrzejewski T.M."/>
            <person name="Davidsen T.M."/>
            <person name="Wayne K.J."/>
            <person name="Tettelin H."/>
            <person name="Glass J.I."/>
            <person name="Rusch D."/>
            <person name="Podicherti R."/>
            <person name="Tsui H.-C.T."/>
            <person name="Winkler M.E."/>
        </authorList>
    </citation>
    <scope>NUCLEOTIDE SEQUENCE</scope>
</reference>
<dbReference type="Gene3D" id="3.40.630.10">
    <property type="entry name" value="Zn peptidases"/>
    <property type="match status" value="1"/>
</dbReference>
<evidence type="ECO:0000256" key="1">
    <source>
        <dbReference type="ARBA" id="ARBA00022801"/>
    </source>
</evidence>
<protein>
    <submittedName>
        <fullName evidence="3">Uncharacterized protein</fullName>
    </submittedName>
</protein>
<dbReference type="SUPFAM" id="SSF53187">
    <property type="entry name" value="Zn-dependent exopeptidases"/>
    <property type="match status" value="1"/>
</dbReference>
<dbReference type="PROSITE" id="PS00759">
    <property type="entry name" value="ARGE_DAPE_CPG2_2"/>
    <property type="match status" value="1"/>
</dbReference>
<keyword evidence="2" id="KW-0862">Zinc</keyword>
<dbReference type="EMBL" id="UINC01026914">
    <property type="protein sequence ID" value="SVB05233.1"/>
    <property type="molecule type" value="Genomic_DNA"/>
</dbReference>
<dbReference type="PANTHER" id="PTHR43808:SF32">
    <property type="entry name" value="ARGE_DAPE-RELATED DEACYLASE"/>
    <property type="match status" value="1"/>
</dbReference>
<sequence>MTDTNPVSLTRSLLAFDTINPPGDERTCAHHVGGFLEESGFLVDYYEFGTQRTSLVARLVGSGAKSPICFTGHLDTVPLGKMNWSMDPFAGEMDGNRFYGRGTSDMKAAIAAILLMGQRMSELKGRVADIVLVLTAGEETGCQGSRYLADLGGEVLGEAGAIVVGEPTANQPLIGHKGVARYEIMTAGITAHASMPEQGDNAIHKVAEVVQRLQSFNFGVDP</sequence>
<dbReference type="InterPro" id="IPR002933">
    <property type="entry name" value="Peptidase_M20"/>
</dbReference>
<dbReference type="InterPro" id="IPR050072">
    <property type="entry name" value="Peptidase_M20A"/>
</dbReference>
<dbReference type="Pfam" id="PF01546">
    <property type="entry name" value="Peptidase_M20"/>
    <property type="match status" value="1"/>
</dbReference>
<accession>A0A382AW40</accession>
<dbReference type="Gene3D" id="3.30.70.360">
    <property type="match status" value="1"/>
</dbReference>
<feature type="non-terminal residue" evidence="3">
    <location>
        <position position="222"/>
    </location>
</feature>
<dbReference type="InterPro" id="IPR001261">
    <property type="entry name" value="ArgE/DapE_CS"/>
</dbReference>
<proteinExistence type="predicted"/>